<comment type="similarity">
    <text evidence="1">Belongs to the ATP-dependent AMP-binding enzyme family.</text>
</comment>
<dbReference type="Gene3D" id="3.40.50.12780">
    <property type="entry name" value="N-terminal domain of ligase-like"/>
    <property type="match status" value="1"/>
</dbReference>
<evidence type="ECO:0000259" key="4">
    <source>
        <dbReference type="Pfam" id="PF00501"/>
    </source>
</evidence>
<dbReference type="EMBL" id="JACHXG010000012">
    <property type="protein sequence ID" value="MBB3091625.1"/>
    <property type="molecule type" value="Genomic_DNA"/>
</dbReference>
<dbReference type="EC" id="6.2.1.-" evidence="6"/>
<dbReference type="AlphaFoldDB" id="A0A7W5A919"/>
<feature type="compositionally biased region" description="Basic and acidic residues" evidence="3">
    <location>
        <begin position="529"/>
        <end position="538"/>
    </location>
</feature>
<dbReference type="GO" id="GO:0006631">
    <property type="term" value="P:fatty acid metabolic process"/>
    <property type="evidence" value="ECO:0007669"/>
    <property type="project" value="TreeGrafter"/>
</dbReference>
<dbReference type="PANTHER" id="PTHR43201:SF5">
    <property type="entry name" value="MEDIUM-CHAIN ACYL-COA LIGASE ACSF2, MITOCHONDRIAL"/>
    <property type="match status" value="1"/>
</dbReference>
<dbReference type="Pfam" id="PF13193">
    <property type="entry name" value="AMP-binding_C"/>
    <property type="match status" value="1"/>
</dbReference>
<evidence type="ECO:0000256" key="1">
    <source>
        <dbReference type="ARBA" id="ARBA00006432"/>
    </source>
</evidence>
<dbReference type="PROSITE" id="PS00455">
    <property type="entry name" value="AMP_BINDING"/>
    <property type="match status" value="1"/>
</dbReference>
<dbReference type="InterPro" id="IPR045851">
    <property type="entry name" value="AMP-bd_C_sf"/>
</dbReference>
<dbReference type="Pfam" id="PF00501">
    <property type="entry name" value="AMP-binding"/>
    <property type="match status" value="1"/>
</dbReference>
<dbReference type="InterPro" id="IPR000873">
    <property type="entry name" value="AMP-dep_synth/lig_dom"/>
</dbReference>
<dbReference type="InterPro" id="IPR042099">
    <property type="entry name" value="ANL_N_sf"/>
</dbReference>
<evidence type="ECO:0000313" key="6">
    <source>
        <dbReference type="EMBL" id="MBB3091625.1"/>
    </source>
</evidence>
<evidence type="ECO:0000313" key="7">
    <source>
        <dbReference type="Proteomes" id="UP000577707"/>
    </source>
</evidence>
<dbReference type="PANTHER" id="PTHR43201">
    <property type="entry name" value="ACYL-COA SYNTHETASE"/>
    <property type="match status" value="1"/>
</dbReference>
<organism evidence="6 7">
    <name type="scientific">Nocardioides albus</name>
    <dbReference type="NCBI Taxonomy" id="1841"/>
    <lineage>
        <taxon>Bacteria</taxon>
        <taxon>Bacillati</taxon>
        <taxon>Actinomycetota</taxon>
        <taxon>Actinomycetes</taxon>
        <taxon>Propionibacteriales</taxon>
        <taxon>Nocardioidaceae</taxon>
        <taxon>Nocardioides</taxon>
    </lineage>
</organism>
<dbReference type="InterPro" id="IPR025110">
    <property type="entry name" value="AMP-bd_C"/>
</dbReference>
<evidence type="ECO:0000256" key="2">
    <source>
        <dbReference type="ARBA" id="ARBA00022598"/>
    </source>
</evidence>
<keyword evidence="7" id="KW-1185">Reference proteome</keyword>
<gene>
    <name evidence="6" type="ORF">FHS12_004600</name>
</gene>
<dbReference type="GO" id="GO:0031956">
    <property type="term" value="F:medium-chain fatty acid-CoA ligase activity"/>
    <property type="evidence" value="ECO:0007669"/>
    <property type="project" value="TreeGrafter"/>
</dbReference>
<evidence type="ECO:0000256" key="3">
    <source>
        <dbReference type="SAM" id="MobiDB-lite"/>
    </source>
</evidence>
<feature type="region of interest" description="Disordered" evidence="3">
    <location>
        <begin position="519"/>
        <end position="538"/>
    </location>
</feature>
<protein>
    <submittedName>
        <fullName evidence="6">Fatty-acyl-CoA synthase</fullName>
        <ecNumber evidence="6">6.2.1.-</ecNumber>
    </submittedName>
</protein>
<evidence type="ECO:0000259" key="5">
    <source>
        <dbReference type="Pfam" id="PF13193"/>
    </source>
</evidence>
<dbReference type="SUPFAM" id="SSF56801">
    <property type="entry name" value="Acetyl-CoA synthetase-like"/>
    <property type="match status" value="1"/>
</dbReference>
<dbReference type="RefSeq" id="WP_183550133.1">
    <property type="nucleotide sequence ID" value="NZ_BMQT01000015.1"/>
</dbReference>
<feature type="domain" description="AMP-dependent synthetase/ligase" evidence="4">
    <location>
        <begin position="12"/>
        <end position="376"/>
    </location>
</feature>
<accession>A0A7W5A919</accession>
<name>A0A7W5A919_9ACTN</name>
<feature type="domain" description="AMP-binding enzyme C-terminal" evidence="5">
    <location>
        <begin position="431"/>
        <end position="504"/>
    </location>
</feature>
<comment type="caution">
    <text evidence="6">The sequence shown here is derived from an EMBL/GenBank/DDBJ whole genome shotgun (WGS) entry which is preliminary data.</text>
</comment>
<proteinExistence type="inferred from homology"/>
<dbReference type="Proteomes" id="UP000577707">
    <property type="component" value="Unassembled WGS sequence"/>
</dbReference>
<sequence>MIPLTLPDILEAMADAIPDRPAVITTERAYTYAEIDERASRLANHLLSIGLEPGAQVAVHATNRIEWVDALYGCLKARTIPVNINHAYRRDELARTYAATDCVAAIVSPEFTADLDELDLKLEHRVVLGPDYDAKVAAASKERPTVGRTPGDWHIIFTTGTTGTPKGAVWRQEDLIWAALNTVRHNAPIPSVAGLAAEAAARASGVVLLAGGPLLHGQSQLLLLRALVAGGTAVLDTSPTFSAEAFLDLAEKTGATAITLLGDAQARPVAAARLTGKKRWPLRSLAGVSNTAAPLSDGVLSVLRNAFARRVIVDSYGTLETGVTGSRADDGSPLAPGEARFMVGPEVQVFNPDLTPAAPGVEGLLARSGPAALGYYNDNARSATAIKVIDNRRWTFPGDLARREEDGSISLLGRAATLVRTGDLQIHPETIEGVLLAHDDVVDAAVFGMPHPRWGQQVAALVQLAPSVETTAADLRKHARDMLGESYEPKLVLLVESVPRTPAGTVDYRAATGLTADLLSTGGLSNDGKTPDDAATEK</sequence>
<dbReference type="Gene3D" id="3.30.300.30">
    <property type="match status" value="1"/>
</dbReference>
<dbReference type="InterPro" id="IPR020845">
    <property type="entry name" value="AMP-binding_CS"/>
</dbReference>
<reference evidence="6 7" key="1">
    <citation type="submission" date="2020-08" db="EMBL/GenBank/DDBJ databases">
        <title>Genomic Encyclopedia of Type Strains, Phase III (KMG-III): the genomes of soil and plant-associated and newly described type strains.</title>
        <authorList>
            <person name="Whitman W."/>
        </authorList>
    </citation>
    <scope>NUCLEOTIDE SEQUENCE [LARGE SCALE GENOMIC DNA]</scope>
    <source>
        <strain evidence="6 7">CECT 3302</strain>
    </source>
</reference>
<keyword evidence="2 6" id="KW-0436">Ligase</keyword>